<protein>
    <submittedName>
        <fullName evidence="1">Uncharacterized protein</fullName>
    </submittedName>
</protein>
<reference evidence="1 3" key="1">
    <citation type="submission" date="2023-07" db="EMBL/GenBank/DDBJ databases">
        <title>Sorghum-associated microbial communities from plants grown in Nebraska, USA.</title>
        <authorList>
            <person name="Schachtman D."/>
        </authorList>
    </citation>
    <scope>NUCLEOTIDE SEQUENCE</scope>
    <source>
        <strain evidence="1">DS1006</strain>
        <strain evidence="2 3">DS1016</strain>
    </source>
</reference>
<organism evidence="1 4">
    <name type="scientific">Arthrobacter bambusae</name>
    <dbReference type="NCBI Taxonomy" id="1338426"/>
    <lineage>
        <taxon>Bacteria</taxon>
        <taxon>Bacillati</taxon>
        <taxon>Actinomycetota</taxon>
        <taxon>Actinomycetes</taxon>
        <taxon>Micrococcales</taxon>
        <taxon>Micrococcaceae</taxon>
        <taxon>Arthrobacter</taxon>
    </lineage>
</organism>
<dbReference type="Proteomes" id="UP001242995">
    <property type="component" value="Unassembled WGS sequence"/>
</dbReference>
<dbReference type="EMBL" id="JAUSRG010000009">
    <property type="protein sequence ID" value="MDP9906059.1"/>
    <property type="molecule type" value="Genomic_DNA"/>
</dbReference>
<name>A0AAW8DKK0_9MICC</name>
<evidence type="ECO:0000313" key="2">
    <source>
        <dbReference type="EMBL" id="MDQ0181862.1"/>
    </source>
</evidence>
<evidence type="ECO:0000313" key="4">
    <source>
        <dbReference type="Proteomes" id="UP001242995"/>
    </source>
</evidence>
<gene>
    <name evidence="1" type="ORF">J2S90_003030</name>
    <name evidence="2" type="ORF">J2S93_003301</name>
</gene>
<dbReference type="AlphaFoldDB" id="A0AAW8DKK0"/>
<accession>A0AAW8DKK0</accession>
<dbReference type="EMBL" id="JAUSTF010000008">
    <property type="protein sequence ID" value="MDQ0181862.1"/>
    <property type="molecule type" value="Genomic_DNA"/>
</dbReference>
<dbReference type="Proteomes" id="UP001230951">
    <property type="component" value="Unassembled WGS sequence"/>
</dbReference>
<keyword evidence="3" id="KW-1185">Reference proteome</keyword>
<evidence type="ECO:0000313" key="1">
    <source>
        <dbReference type="EMBL" id="MDP9906059.1"/>
    </source>
</evidence>
<proteinExistence type="predicted"/>
<sequence length="100" mass="11338">MFYTFLVIKSGSPDDVERMLARMDAEASRPIDDPAPIRDFPKFGRPLVYVSGIYGKAVGWTHKYGLIEWLDSSGKYHMGWAQSSSIKRVPPDDWKGSSRL</sequence>
<evidence type="ECO:0000313" key="3">
    <source>
        <dbReference type="Proteomes" id="UP001230951"/>
    </source>
</evidence>
<comment type="caution">
    <text evidence="1">The sequence shown here is derived from an EMBL/GenBank/DDBJ whole genome shotgun (WGS) entry which is preliminary data.</text>
</comment>